<dbReference type="RefSeq" id="WP_347151731.1">
    <property type="nucleotide sequence ID" value="NZ_JBDLYL010000045.1"/>
</dbReference>
<feature type="domain" description="Bacterial toxin 24" evidence="1">
    <location>
        <begin position="2"/>
        <end position="52"/>
    </location>
</feature>
<evidence type="ECO:0000313" key="3">
    <source>
        <dbReference type="Proteomes" id="UP001424532"/>
    </source>
</evidence>
<evidence type="ECO:0000313" key="2">
    <source>
        <dbReference type="EMBL" id="MEN8642899.1"/>
    </source>
</evidence>
<comment type="caution">
    <text evidence="2">The sequence shown here is derived from an EMBL/GenBank/DDBJ whole genome shotgun (WGS) entry which is preliminary data.</text>
</comment>
<gene>
    <name evidence="2" type="ORF">ABFE88_24895</name>
</gene>
<reference evidence="2 3" key="1">
    <citation type="submission" date="2024-05" db="EMBL/GenBank/DDBJ databases">
        <title>Sequence of Lycoming College course isolates.</title>
        <authorList>
            <person name="Reigle C.A."/>
            <person name="Newman J.D."/>
        </authorList>
    </citation>
    <scope>NUCLEOTIDE SEQUENCE [LARGE SCALE GENOMIC DNA]</scope>
    <source>
        <strain evidence="2 3">CAR-09</strain>
    </source>
</reference>
<dbReference type="Proteomes" id="UP001424532">
    <property type="component" value="Unassembled WGS sequence"/>
</dbReference>
<accession>A0ABV0DM03</accession>
<name>A0ABV0DM03_9PSED</name>
<keyword evidence="3" id="KW-1185">Reference proteome</keyword>
<dbReference type="EMBL" id="JBDLYL010000045">
    <property type="protein sequence ID" value="MEN8642899.1"/>
    <property type="molecule type" value="Genomic_DNA"/>
</dbReference>
<dbReference type="Pfam" id="PF15529">
    <property type="entry name" value="Ntox24"/>
    <property type="match status" value="1"/>
</dbReference>
<dbReference type="InterPro" id="IPR029114">
    <property type="entry name" value="Ntox24"/>
</dbReference>
<proteinExistence type="predicted"/>
<sequence>MEGGPANGTLYRADNQGNITSYATYDEHGRILKRVDVTGAAHGGVPTPHVLGSVRKVLWERACPAMECEALLYPISNSVKDAANSGFAAASRQIAGQVASAHRRSHNVE</sequence>
<organism evidence="2 3">
    <name type="scientific">Pseudomonas sichuanensis</name>
    <dbReference type="NCBI Taxonomy" id="2213015"/>
    <lineage>
        <taxon>Bacteria</taxon>
        <taxon>Pseudomonadati</taxon>
        <taxon>Pseudomonadota</taxon>
        <taxon>Gammaproteobacteria</taxon>
        <taxon>Pseudomonadales</taxon>
        <taxon>Pseudomonadaceae</taxon>
        <taxon>Pseudomonas</taxon>
    </lineage>
</organism>
<protein>
    <submittedName>
        <fullName evidence="2">Polymorphic toxin type 24 domain-containing protein</fullName>
    </submittedName>
</protein>
<evidence type="ECO:0000259" key="1">
    <source>
        <dbReference type="Pfam" id="PF15529"/>
    </source>
</evidence>